<dbReference type="InterPro" id="IPR047741">
    <property type="entry name" value="DIP1984-like"/>
</dbReference>
<dbReference type="OrthoDB" id="3730241at2"/>
<dbReference type="CDD" id="cd12208">
    <property type="entry name" value="DIP1984-like"/>
    <property type="match status" value="1"/>
</dbReference>
<dbReference type="AlphaFoldDB" id="A0A6L6YJ73"/>
<name>A0A6L6YJ73_9BURK</name>
<evidence type="ECO:0008006" key="4">
    <source>
        <dbReference type="Google" id="ProtNLM"/>
    </source>
</evidence>
<dbReference type="EMBL" id="WSRP01000043">
    <property type="protein sequence ID" value="MVX57736.1"/>
    <property type="molecule type" value="Genomic_DNA"/>
</dbReference>
<protein>
    <recommendedName>
        <fullName evidence="4">Septicolysin</fullName>
    </recommendedName>
</protein>
<dbReference type="Pfam" id="PF20935">
    <property type="entry name" value="DUF6847"/>
    <property type="match status" value="1"/>
</dbReference>
<sequence length="150" mass="17239">MKLAEALRERKELTSTIEVLRTRLLQNATIQEGTKPTEDPIEIMQALNNAVSRSIELICRINRTNSESVLDGRPLGDWVVERDQLMKKASVYREFANKAGSVVDRYSRSEILIIPTVNVKEYQKKADELAKEVRELDNKIQQANWNIDLL</sequence>
<dbReference type="Gene3D" id="6.10.320.10">
    <property type="match status" value="1"/>
</dbReference>
<comment type="caution">
    <text evidence="2">The sequence shown here is derived from an EMBL/GenBank/DDBJ whole genome shotgun (WGS) entry which is preliminary data.</text>
</comment>
<dbReference type="Proteomes" id="UP000472580">
    <property type="component" value="Unassembled WGS sequence"/>
</dbReference>
<dbReference type="RefSeq" id="WP_160336152.1">
    <property type="nucleotide sequence ID" value="NZ_CALPCR010000017.1"/>
</dbReference>
<gene>
    <name evidence="2" type="ORF">E5987_11115</name>
</gene>
<evidence type="ECO:0000313" key="3">
    <source>
        <dbReference type="Proteomes" id="UP000472580"/>
    </source>
</evidence>
<evidence type="ECO:0000313" key="2">
    <source>
        <dbReference type="EMBL" id="MVX57736.1"/>
    </source>
</evidence>
<dbReference type="NCBIfam" id="NF038048">
    <property type="entry name" value="DIP1984_fam"/>
    <property type="match status" value="1"/>
</dbReference>
<evidence type="ECO:0000256" key="1">
    <source>
        <dbReference type="SAM" id="Coils"/>
    </source>
</evidence>
<accession>A0A6L6YJ73</accession>
<organism evidence="2 3">
    <name type="scientific">Parasutterella muris</name>
    <dbReference type="NCBI Taxonomy" id="2565572"/>
    <lineage>
        <taxon>Bacteria</taxon>
        <taxon>Pseudomonadati</taxon>
        <taxon>Pseudomonadota</taxon>
        <taxon>Betaproteobacteria</taxon>
        <taxon>Burkholderiales</taxon>
        <taxon>Sutterellaceae</taxon>
        <taxon>Parasutterella</taxon>
    </lineage>
</organism>
<keyword evidence="3" id="KW-1185">Reference proteome</keyword>
<proteinExistence type="predicted"/>
<reference evidence="2 3" key="1">
    <citation type="submission" date="2019-12" db="EMBL/GenBank/DDBJ databases">
        <title>Microbes associate with the intestines of laboratory mice.</title>
        <authorList>
            <person name="Navarre W."/>
            <person name="Wong E."/>
        </authorList>
    </citation>
    <scope>NUCLEOTIDE SEQUENCE [LARGE SCALE GENOMIC DNA]</scope>
    <source>
        <strain evidence="2 3">NM82_D38</strain>
    </source>
</reference>
<keyword evidence="1" id="KW-0175">Coiled coil</keyword>
<feature type="coiled-coil region" evidence="1">
    <location>
        <begin position="119"/>
        <end position="146"/>
    </location>
</feature>